<organism evidence="3 4">
    <name type="scientific">Actinomycetospora termitidis</name>
    <dbReference type="NCBI Taxonomy" id="3053470"/>
    <lineage>
        <taxon>Bacteria</taxon>
        <taxon>Bacillati</taxon>
        <taxon>Actinomycetota</taxon>
        <taxon>Actinomycetes</taxon>
        <taxon>Pseudonocardiales</taxon>
        <taxon>Pseudonocardiaceae</taxon>
        <taxon>Actinomycetospora</taxon>
    </lineage>
</organism>
<feature type="compositionally biased region" description="Low complexity" evidence="1">
    <location>
        <begin position="88"/>
        <end position="120"/>
    </location>
</feature>
<feature type="region of interest" description="Disordered" evidence="1">
    <location>
        <begin position="654"/>
        <end position="674"/>
    </location>
</feature>
<feature type="transmembrane region" description="Helical" evidence="2">
    <location>
        <begin position="198"/>
        <end position="218"/>
    </location>
</feature>
<evidence type="ECO:0000256" key="1">
    <source>
        <dbReference type="SAM" id="MobiDB-lite"/>
    </source>
</evidence>
<dbReference type="Proteomes" id="UP001231924">
    <property type="component" value="Unassembled WGS sequence"/>
</dbReference>
<sequence length="674" mass="66563">MTSADHTALLDRLDGELADLGARLSRVRSDLGALRSPVPTTGEVGPATHSPVGTGPVPTPPGGPPPGFRPWSPGAPAGPQPERPTPAPGTVAPAGLGAPGPGWSWPPAAPWRRPSDAPAAPTRPPMRLPRLTGARLLAVTGAGVTLLGIVLLLVLAASRGWFGPEARVGLGGLVGLGLVGAGLVLQRRRGGDGATADPGPVTLAATGITALYLTVAAAASLYDLLPPAVAVVLALAVAAGGLALADRWRRWGLALGVVVGVDVLVPSVLDRASPFLVVLLVVVLAAVLPVAARRTWPALVAVAVVAASLGAAVVAASVTLRSGPTGAEALQTAGAVAVLLVVGALAALVLVAASDRERTSTVVAGVALAAPVLPLLGIAATLARPWGAVLDVVAVLVLLGVGVVFERGARRVPATPALVTVVIAAAAVVALQAVPLALTGVAQGGTLLALAVVLAVLARRTARTDLLVVAGVFGVVGGIVALVRDLPVDVVVDGDVRSTGTLLAMAVVGVLLAAAAGTLLHAIAGAGLLHGRDRTAVIVGAFGLAGLYGAAGVVVTLALAVSPTRDGFLVGHVLVTISWTALALVLLVRGVASSLPRVLGGVLVVAAVAKLILFDLTALDGLARVAVFLGAGLVLLVAGTRYARLVSQAGAEEEPGTLASHGGDGAQRSSIHEQ</sequence>
<evidence type="ECO:0000313" key="3">
    <source>
        <dbReference type="EMBL" id="MDL5158184.1"/>
    </source>
</evidence>
<feature type="transmembrane region" description="Helical" evidence="2">
    <location>
        <begin position="251"/>
        <end position="269"/>
    </location>
</feature>
<comment type="caution">
    <text evidence="3">The sequence shown here is derived from an EMBL/GenBank/DDBJ whole genome shotgun (WGS) entry which is preliminary data.</text>
</comment>
<dbReference type="EMBL" id="JASVWF010000004">
    <property type="protein sequence ID" value="MDL5158184.1"/>
    <property type="molecule type" value="Genomic_DNA"/>
</dbReference>
<feature type="transmembrane region" description="Helical" evidence="2">
    <location>
        <begin position="360"/>
        <end position="380"/>
    </location>
</feature>
<proteinExistence type="predicted"/>
<feature type="transmembrane region" description="Helical" evidence="2">
    <location>
        <begin position="136"/>
        <end position="156"/>
    </location>
</feature>
<feature type="region of interest" description="Disordered" evidence="1">
    <location>
        <begin position="29"/>
        <end position="126"/>
    </location>
</feature>
<keyword evidence="2" id="KW-0812">Transmembrane</keyword>
<evidence type="ECO:0000256" key="2">
    <source>
        <dbReference type="SAM" id="Phobius"/>
    </source>
</evidence>
<feature type="transmembrane region" description="Helical" evidence="2">
    <location>
        <begin position="168"/>
        <end position="186"/>
    </location>
</feature>
<gene>
    <name evidence="3" type="ORF">QRT03_19610</name>
</gene>
<accession>A0ABT7MC00</accession>
<protein>
    <submittedName>
        <fullName evidence="3">DUF2339 domain-containing protein</fullName>
    </submittedName>
</protein>
<feature type="transmembrane region" description="Helical" evidence="2">
    <location>
        <begin position="417"/>
        <end position="434"/>
    </location>
</feature>
<feature type="transmembrane region" description="Helical" evidence="2">
    <location>
        <begin position="299"/>
        <end position="320"/>
    </location>
</feature>
<dbReference type="RefSeq" id="WP_286054703.1">
    <property type="nucleotide sequence ID" value="NZ_JASVWF010000004.1"/>
</dbReference>
<name>A0ABT7MC00_9PSEU</name>
<feature type="compositionally biased region" description="Pro residues" evidence="1">
    <location>
        <begin position="57"/>
        <end position="68"/>
    </location>
</feature>
<feature type="transmembrane region" description="Helical" evidence="2">
    <location>
        <begin position="625"/>
        <end position="643"/>
    </location>
</feature>
<keyword evidence="2" id="KW-1133">Transmembrane helix</keyword>
<feature type="transmembrane region" description="Helical" evidence="2">
    <location>
        <begin position="595"/>
        <end position="613"/>
    </location>
</feature>
<dbReference type="PANTHER" id="PTHR38434">
    <property type="entry name" value="BLL2549 PROTEIN"/>
    <property type="match status" value="1"/>
</dbReference>
<dbReference type="Pfam" id="PF10101">
    <property type="entry name" value="DUF2339"/>
    <property type="match status" value="1"/>
</dbReference>
<reference evidence="3 4" key="1">
    <citation type="submission" date="2023-06" db="EMBL/GenBank/DDBJ databases">
        <title>Actinomycetospora Odt1-22.</title>
        <authorList>
            <person name="Supong K."/>
        </authorList>
    </citation>
    <scope>NUCLEOTIDE SEQUENCE [LARGE SCALE GENOMIC DNA]</scope>
    <source>
        <strain evidence="3 4">Odt1-22</strain>
    </source>
</reference>
<feature type="transmembrane region" description="Helical" evidence="2">
    <location>
        <begin position="503"/>
        <end position="529"/>
    </location>
</feature>
<feature type="transmembrane region" description="Helical" evidence="2">
    <location>
        <begin position="536"/>
        <end position="561"/>
    </location>
</feature>
<feature type="compositionally biased region" description="Pro residues" evidence="1">
    <location>
        <begin position="76"/>
        <end position="87"/>
    </location>
</feature>
<evidence type="ECO:0000313" key="4">
    <source>
        <dbReference type="Proteomes" id="UP001231924"/>
    </source>
</evidence>
<feature type="transmembrane region" description="Helical" evidence="2">
    <location>
        <begin position="567"/>
        <end position="588"/>
    </location>
</feature>
<feature type="transmembrane region" description="Helical" evidence="2">
    <location>
        <begin position="440"/>
        <end position="458"/>
    </location>
</feature>
<dbReference type="InterPro" id="IPR019286">
    <property type="entry name" value="DUF2339_TM"/>
</dbReference>
<feature type="transmembrane region" description="Helical" evidence="2">
    <location>
        <begin position="224"/>
        <end position="244"/>
    </location>
</feature>
<dbReference type="PANTHER" id="PTHR38434:SF1">
    <property type="entry name" value="BLL2549 PROTEIN"/>
    <property type="match status" value="1"/>
</dbReference>
<keyword evidence="4" id="KW-1185">Reference proteome</keyword>
<feature type="transmembrane region" description="Helical" evidence="2">
    <location>
        <begin position="465"/>
        <end position="483"/>
    </location>
</feature>
<feature type="transmembrane region" description="Helical" evidence="2">
    <location>
        <begin position="332"/>
        <end position="353"/>
    </location>
</feature>
<feature type="transmembrane region" description="Helical" evidence="2">
    <location>
        <begin position="275"/>
        <end position="292"/>
    </location>
</feature>
<keyword evidence="2" id="KW-0472">Membrane</keyword>
<feature type="transmembrane region" description="Helical" evidence="2">
    <location>
        <begin position="386"/>
        <end position="405"/>
    </location>
</feature>